<dbReference type="GO" id="GO:0005634">
    <property type="term" value="C:nucleus"/>
    <property type="evidence" value="ECO:0007669"/>
    <property type="project" value="TreeGrafter"/>
</dbReference>
<dbReference type="SMR" id="N1PTG8"/>
<evidence type="ECO:0000313" key="8">
    <source>
        <dbReference type="EMBL" id="EME45640.1"/>
    </source>
</evidence>
<evidence type="ECO:0000256" key="3">
    <source>
        <dbReference type="ARBA" id="ARBA00012787"/>
    </source>
</evidence>
<dbReference type="GO" id="GO:1990481">
    <property type="term" value="P:mRNA pseudouridine synthesis"/>
    <property type="evidence" value="ECO:0007669"/>
    <property type="project" value="TreeGrafter"/>
</dbReference>
<dbReference type="HAMAP" id="MF_01080">
    <property type="entry name" value="TruB_bact"/>
    <property type="match status" value="1"/>
</dbReference>
<evidence type="ECO:0000256" key="5">
    <source>
        <dbReference type="ARBA" id="ARBA00023235"/>
    </source>
</evidence>
<name>N1PTG8_DOTSN</name>
<dbReference type="OMA" id="FAINKPC"/>
<dbReference type="HOGENOM" id="CLU_032087_4_2_1"/>
<dbReference type="InterPro" id="IPR002501">
    <property type="entry name" value="PsdUridine_synth_N"/>
</dbReference>
<dbReference type="PANTHER" id="PTHR13767">
    <property type="entry name" value="TRNA-PSEUDOURIDINE SYNTHASE"/>
    <property type="match status" value="1"/>
</dbReference>
<comment type="catalytic activity">
    <reaction evidence="1">
        <text>a uridine in mRNA = a pseudouridine in mRNA</text>
        <dbReference type="Rhea" id="RHEA:56644"/>
        <dbReference type="Rhea" id="RHEA-COMP:14658"/>
        <dbReference type="Rhea" id="RHEA-COMP:14659"/>
        <dbReference type="ChEBI" id="CHEBI:65314"/>
        <dbReference type="ChEBI" id="CHEBI:65315"/>
    </reaction>
</comment>
<dbReference type="SUPFAM" id="SSF55120">
    <property type="entry name" value="Pseudouridine synthase"/>
    <property type="match status" value="1"/>
</dbReference>
<dbReference type="eggNOG" id="KOG2529">
    <property type="taxonomic scope" value="Eukaryota"/>
</dbReference>
<evidence type="ECO:0000313" key="9">
    <source>
        <dbReference type="Proteomes" id="UP000016933"/>
    </source>
</evidence>
<feature type="region of interest" description="Disordered" evidence="6">
    <location>
        <begin position="45"/>
        <end position="75"/>
    </location>
</feature>
<dbReference type="Proteomes" id="UP000016933">
    <property type="component" value="Unassembled WGS sequence"/>
</dbReference>
<keyword evidence="5" id="KW-0413">Isomerase</keyword>
<dbReference type="GO" id="GO:0160148">
    <property type="term" value="F:tRNA pseudouridine(55) synthase activity"/>
    <property type="evidence" value="ECO:0007669"/>
    <property type="project" value="UniProtKB-EC"/>
</dbReference>
<reference evidence="9" key="1">
    <citation type="journal article" date="2012" name="PLoS Genet.">
        <title>The genomes of the fungal plant pathogens Cladosporium fulvum and Dothistroma septosporum reveal adaptation to different hosts and lifestyles but also signatures of common ancestry.</title>
        <authorList>
            <person name="de Wit P.J.G.M."/>
            <person name="van der Burgt A."/>
            <person name="Oekmen B."/>
            <person name="Stergiopoulos I."/>
            <person name="Abd-Elsalam K.A."/>
            <person name="Aerts A.L."/>
            <person name="Bahkali A.H."/>
            <person name="Beenen H.G."/>
            <person name="Chettri P."/>
            <person name="Cox M.P."/>
            <person name="Datema E."/>
            <person name="de Vries R.P."/>
            <person name="Dhillon B."/>
            <person name="Ganley A.R."/>
            <person name="Griffiths S.A."/>
            <person name="Guo Y."/>
            <person name="Hamelin R.C."/>
            <person name="Henrissat B."/>
            <person name="Kabir M.S."/>
            <person name="Jashni M.K."/>
            <person name="Kema G."/>
            <person name="Klaubauf S."/>
            <person name="Lapidus A."/>
            <person name="Levasseur A."/>
            <person name="Lindquist E."/>
            <person name="Mehrabi R."/>
            <person name="Ohm R.A."/>
            <person name="Owen T.J."/>
            <person name="Salamov A."/>
            <person name="Schwelm A."/>
            <person name="Schijlen E."/>
            <person name="Sun H."/>
            <person name="van den Burg H.A."/>
            <person name="van Ham R.C.H.J."/>
            <person name="Zhang S."/>
            <person name="Goodwin S.B."/>
            <person name="Grigoriev I.V."/>
            <person name="Collemare J."/>
            <person name="Bradshaw R.E."/>
        </authorList>
    </citation>
    <scope>NUCLEOTIDE SEQUENCE [LARGE SCALE GENOMIC DNA]</scope>
    <source>
        <strain evidence="9">NZE10 / CBS 128990</strain>
    </source>
</reference>
<dbReference type="InterPro" id="IPR014780">
    <property type="entry name" value="tRNA_psdUridine_synth_TruB"/>
</dbReference>
<protein>
    <recommendedName>
        <fullName evidence="3">tRNA pseudouridine(55) synthase</fullName>
        <ecNumber evidence="3">5.4.99.25</ecNumber>
    </recommendedName>
</protein>
<keyword evidence="9" id="KW-1185">Reference proteome</keyword>
<comment type="similarity">
    <text evidence="2">Belongs to the pseudouridine synthase TruB family.</text>
</comment>
<dbReference type="GO" id="GO:0003723">
    <property type="term" value="F:RNA binding"/>
    <property type="evidence" value="ECO:0007669"/>
    <property type="project" value="InterPro"/>
</dbReference>
<dbReference type="PANTHER" id="PTHR13767:SF2">
    <property type="entry name" value="PSEUDOURIDYLATE SYNTHASE TRUB1"/>
    <property type="match status" value="1"/>
</dbReference>
<proteinExistence type="inferred from homology"/>
<sequence>MGSGPVLEGVFAINKPPAISSAQVIRDVQNHFNPSKLFQPWLQREQDKRDAEKHNQKNKRKWRGRRETSVKMGHGGTLDPMATGVLILGVGSGTKDLGHFSTECTKSYDAVVLFGAATDTYDTEGKVVGRKPYEHITKEMVEQALGKFRGKGMQRPPIFSALRVQGKRLYEYAREGREVPVEIKERPVEVSKLELLEWMEGGKHKWHWPDREADAEEKKFAEKTLSLKDESDVKVEDEATAGAKRKRDEDLAAQAEPIISEPEAKRPKEEHPLAGQEPEVSAATGEVEAAKEGHERAQPKPSAPATATPAADRSPCPAPACRIRMTVTSGFYVRTLCQDLGAAVGSLGLMADLVRTRQSDFELGTNVLWYDELKQGEEVWGPKVKKLLEEWQEKKAAS</sequence>
<dbReference type="Gene3D" id="3.30.2350.10">
    <property type="entry name" value="Pseudouridine synthase"/>
    <property type="match status" value="1"/>
</dbReference>
<dbReference type="InterPro" id="IPR020103">
    <property type="entry name" value="PsdUridine_synth_cat_dom_sf"/>
</dbReference>
<feature type="compositionally biased region" description="Basic and acidic residues" evidence="6">
    <location>
        <begin position="262"/>
        <end position="272"/>
    </location>
</feature>
<dbReference type="Pfam" id="PF01509">
    <property type="entry name" value="TruB_N"/>
    <property type="match status" value="1"/>
</dbReference>
<evidence type="ECO:0000256" key="2">
    <source>
        <dbReference type="ARBA" id="ARBA00008999"/>
    </source>
</evidence>
<gene>
    <name evidence="8" type="ORF">DOTSEDRAFT_71366</name>
</gene>
<evidence type="ECO:0000259" key="7">
    <source>
        <dbReference type="Pfam" id="PF01509"/>
    </source>
</evidence>
<dbReference type="EMBL" id="KB446538">
    <property type="protein sequence ID" value="EME45640.1"/>
    <property type="molecule type" value="Genomic_DNA"/>
</dbReference>
<evidence type="ECO:0000256" key="4">
    <source>
        <dbReference type="ARBA" id="ARBA00022694"/>
    </source>
</evidence>
<evidence type="ECO:0000256" key="1">
    <source>
        <dbReference type="ARBA" id="ARBA00001166"/>
    </source>
</evidence>
<dbReference type="EC" id="5.4.99.25" evidence="3"/>
<feature type="region of interest" description="Disordered" evidence="6">
    <location>
        <begin position="229"/>
        <end position="317"/>
    </location>
</feature>
<evidence type="ECO:0000256" key="6">
    <source>
        <dbReference type="SAM" id="MobiDB-lite"/>
    </source>
</evidence>
<organism evidence="8 9">
    <name type="scientific">Dothistroma septosporum (strain NZE10 / CBS 128990)</name>
    <name type="common">Red band needle blight fungus</name>
    <name type="synonym">Mycosphaerella pini</name>
    <dbReference type="NCBI Taxonomy" id="675120"/>
    <lineage>
        <taxon>Eukaryota</taxon>
        <taxon>Fungi</taxon>
        <taxon>Dikarya</taxon>
        <taxon>Ascomycota</taxon>
        <taxon>Pezizomycotina</taxon>
        <taxon>Dothideomycetes</taxon>
        <taxon>Dothideomycetidae</taxon>
        <taxon>Mycosphaerellales</taxon>
        <taxon>Mycosphaerellaceae</taxon>
        <taxon>Dothistroma</taxon>
    </lineage>
</organism>
<feature type="compositionally biased region" description="Basic and acidic residues" evidence="6">
    <location>
        <begin position="45"/>
        <end position="55"/>
    </location>
</feature>
<accession>N1PTG8</accession>
<dbReference type="OrthoDB" id="9995526at2759"/>
<dbReference type="AlphaFoldDB" id="N1PTG8"/>
<dbReference type="GO" id="GO:0006400">
    <property type="term" value="P:tRNA modification"/>
    <property type="evidence" value="ECO:0007669"/>
    <property type="project" value="TreeGrafter"/>
</dbReference>
<reference evidence="8 9" key="2">
    <citation type="journal article" date="2012" name="PLoS Pathog.">
        <title>Diverse lifestyles and strategies of plant pathogenesis encoded in the genomes of eighteen Dothideomycetes fungi.</title>
        <authorList>
            <person name="Ohm R.A."/>
            <person name="Feau N."/>
            <person name="Henrissat B."/>
            <person name="Schoch C.L."/>
            <person name="Horwitz B.A."/>
            <person name="Barry K.W."/>
            <person name="Condon B.J."/>
            <person name="Copeland A.C."/>
            <person name="Dhillon B."/>
            <person name="Glaser F."/>
            <person name="Hesse C.N."/>
            <person name="Kosti I."/>
            <person name="LaButti K."/>
            <person name="Lindquist E.A."/>
            <person name="Lucas S."/>
            <person name="Salamov A.A."/>
            <person name="Bradshaw R.E."/>
            <person name="Ciuffetti L."/>
            <person name="Hamelin R.C."/>
            <person name="Kema G.H.J."/>
            <person name="Lawrence C."/>
            <person name="Scott J.A."/>
            <person name="Spatafora J.W."/>
            <person name="Turgeon B.G."/>
            <person name="de Wit P.J.G.M."/>
            <person name="Zhong S."/>
            <person name="Goodwin S.B."/>
            <person name="Grigoriev I.V."/>
        </authorList>
    </citation>
    <scope>NUCLEOTIDE SEQUENCE [LARGE SCALE GENOMIC DNA]</scope>
    <source>
        <strain evidence="9">NZE10 / CBS 128990</strain>
    </source>
</reference>
<feature type="domain" description="Pseudouridine synthase II N-terminal" evidence="7">
    <location>
        <begin position="70"/>
        <end position="199"/>
    </location>
</feature>
<dbReference type="STRING" id="675120.N1PTG8"/>
<feature type="compositionally biased region" description="Basic and acidic residues" evidence="6">
    <location>
        <begin position="288"/>
        <end position="298"/>
    </location>
</feature>
<keyword evidence="4" id="KW-0819">tRNA processing</keyword>